<dbReference type="RefSeq" id="WP_109822517.1">
    <property type="nucleotide sequence ID" value="NZ_QGKL01000019.1"/>
</dbReference>
<keyword evidence="4" id="KW-1185">Reference proteome</keyword>
<gene>
    <name evidence="3" type="ORF">DKT75_05995</name>
</gene>
<feature type="domain" description="FAD dependent oxidoreductase" evidence="2">
    <location>
        <begin position="7"/>
        <end position="394"/>
    </location>
</feature>
<dbReference type="AlphaFoldDB" id="A0A317CFZ9"/>
<evidence type="ECO:0000259" key="2">
    <source>
        <dbReference type="Pfam" id="PF01266"/>
    </source>
</evidence>
<evidence type="ECO:0000256" key="1">
    <source>
        <dbReference type="ARBA" id="ARBA00023002"/>
    </source>
</evidence>
<dbReference type="Pfam" id="PF01266">
    <property type="entry name" value="DAO"/>
    <property type="match status" value="1"/>
</dbReference>
<reference evidence="3 4" key="1">
    <citation type="submission" date="2018-05" db="EMBL/GenBank/DDBJ databases">
        <title>Leucothrix arctica sp. nov., isolated from Arctic seawater.</title>
        <authorList>
            <person name="Choi A."/>
            <person name="Baek K."/>
        </authorList>
    </citation>
    <scope>NUCLEOTIDE SEQUENCE [LARGE SCALE GENOMIC DNA]</scope>
    <source>
        <strain evidence="3 4">IMCC9719</strain>
    </source>
</reference>
<dbReference type="InterPro" id="IPR036188">
    <property type="entry name" value="FAD/NAD-bd_sf"/>
</dbReference>
<dbReference type="Proteomes" id="UP000245506">
    <property type="component" value="Unassembled WGS sequence"/>
</dbReference>
<dbReference type="SUPFAM" id="SSF54373">
    <property type="entry name" value="FAD-linked reductases, C-terminal domain"/>
    <property type="match status" value="1"/>
</dbReference>
<dbReference type="GO" id="GO:0005737">
    <property type="term" value="C:cytoplasm"/>
    <property type="evidence" value="ECO:0007669"/>
    <property type="project" value="TreeGrafter"/>
</dbReference>
<dbReference type="OrthoDB" id="9805337at2"/>
<evidence type="ECO:0000313" key="4">
    <source>
        <dbReference type="Proteomes" id="UP000245506"/>
    </source>
</evidence>
<dbReference type="Gene3D" id="3.30.9.10">
    <property type="entry name" value="D-Amino Acid Oxidase, subunit A, domain 2"/>
    <property type="match status" value="1"/>
</dbReference>
<proteinExistence type="predicted"/>
<dbReference type="Gene3D" id="3.50.50.60">
    <property type="entry name" value="FAD/NAD(P)-binding domain"/>
    <property type="match status" value="2"/>
</dbReference>
<name>A0A317CFZ9_9GAMM</name>
<dbReference type="PANTHER" id="PTHR13847:SF289">
    <property type="entry name" value="GLYCINE OXIDASE"/>
    <property type="match status" value="1"/>
</dbReference>
<accession>A0A317CFZ9</accession>
<dbReference type="InterPro" id="IPR006076">
    <property type="entry name" value="FAD-dep_OxRdtase"/>
</dbReference>
<dbReference type="EMBL" id="QGKL01000019">
    <property type="protein sequence ID" value="PWQ97475.1"/>
    <property type="molecule type" value="Genomic_DNA"/>
</dbReference>
<dbReference type="PANTHER" id="PTHR13847">
    <property type="entry name" value="SARCOSINE DEHYDROGENASE-RELATED"/>
    <property type="match status" value="1"/>
</dbReference>
<organism evidence="3 4">
    <name type="scientific">Leucothrix arctica</name>
    <dbReference type="NCBI Taxonomy" id="1481894"/>
    <lineage>
        <taxon>Bacteria</taxon>
        <taxon>Pseudomonadati</taxon>
        <taxon>Pseudomonadota</taxon>
        <taxon>Gammaproteobacteria</taxon>
        <taxon>Thiotrichales</taxon>
        <taxon>Thiotrichaceae</taxon>
        <taxon>Leucothrix</taxon>
    </lineage>
</organism>
<comment type="caution">
    <text evidence="3">The sequence shown here is derived from an EMBL/GenBank/DDBJ whole genome shotgun (WGS) entry which is preliminary data.</text>
</comment>
<dbReference type="GO" id="GO:0016491">
    <property type="term" value="F:oxidoreductase activity"/>
    <property type="evidence" value="ECO:0007669"/>
    <property type="project" value="UniProtKB-KW"/>
</dbReference>
<evidence type="ECO:0000313" key="3">
    <source>
        <dbReference type="EMBL" id="PWQ97475.1"/>
    </source>
</evidence>
<protein>
    <submittedName>
        <fullName evidence="3">Amino acid dehydrogenase</fullName>
    </submittedName>
</protein>
<keyword evidence="1" id="KW-0560">Oxidoreductase</keyword>
<sequence>MSKRTHVLVIGAGIIGLSSAVWLQRAGYKVTIIDKQAPGEGASFGNAGVLAGFSRLPFTRFSMLKKVPKMLMDPESPLAIAPSYGLNMSTYGWHYYKSCFKYEQGRDSLTQIQMKAFDADQTILNLTGAQSFIRSEGSFALYSDAESVENAKTGDMLERQQQGVNLEFMDAVQIRDMEPKLAPFYAGGVYYPDTQFTVSPIDISRSYAKYFQENGGVIVQDEVSAVSDNDEYITAHTTQGAQHFDKLVIAAGSASKRLVAQLGLKLPLVSERGYHVMIKDNDESMPLNRPVAWLDKSVFMSPMDKGLRIAGIAEFADIDKPPVQRQLDNIKQSAKVMIGGDLEFTSEWLGSRPSTPDSVPVIGPMANHPNVVLAFGHSHIGLTLSGITGRLVTEIIDGVEPSVDLAGFSPERFS</sequence>
<dbReference type="SUPFAM" id="SSF51905">
    <property type="entry name" value="FAD/NAD(P)-binding domain"/>
    <property type="match status" value="1"/>
</dbReference>